<keyword evidence="1" id="KW-0560">Oxidoreductase</keyword>
<accession>A0A6B0TPW4</accession>
<dbReference type="Pfam" id="PF01266">
    <property type="entry name" value="DAO"/>
    <property type="match status" value="1"/>
</dbReference>
<dbReference type="RefSeq" id="WP_160856372.1">
    <property type="nucleotide sequence ID" value="NZ_WUWG01000007.1"/>
</dbReference>
<dbReference type="GO" id="GO:0005737">
    <property type="term" value="C:cytoplasm"/>
    <property type="evidence" value="ECO:0007669"/>
    <property type="project" value="TreeGrafter"/>
</dbReference>
<dbReference type="EMBL" id="WUWG01000007">
    <property type="protein sequence ID" value="MXU66710.1"/>
    <property type="molecule type" value="Genomic_DNA"/>
</dbReference>
<feature type="domain" description="FAD dependent oxidoreductase" evidence="2">
    <location>
        <begin position="44"/>
        <end position="405"/>
    </location>
</feature>
<dbReference type="PANTHER" id="PTHR13847:SF281">
    <property type="entry name" value="FAD DEPENDENT OXIDOREDUCTASE DOMAIN-CONTAINING PROTEIN"/>
    <property type="match status" value="1"/>
</dbReference>
<protein>
    <submittedName>
        <fullName evidence="3">FAD-dependent oxidoreductase</fullName>
    </submittedName>
</protein>
<name>A0A6B0TPW4_9RHOB</name>
<evidence type="ECO:0000256" key="1">
    <source>
        <dbReference type="ARBA" id="ARBA00023002"/>
    </source>
</evidence>
<gene>
    <name evidence="3" type="ORF">GSH16_14770</name>
</gene>
<proteinExistence type="predicted"/>
<evidence type="ECO:0000259" key="2">
    <source>
        <dbReference type="Pfam" id="PF01266"/>
    </source>
</evidence>
<dbReference type="InterPro" id="IPR036188">
    <property type="entry name" value="FAD/NAD-bd_sf"/>
</dbReference>
<dbReference type="SUPFAM" id="SSF51905">
    <property type="entry name" value="FAD/NAD(P)-binding domain"/>
    <property type="match status" value="1"/>
</dbReference>
<sequence>MQGRLYEPDAYRSGPVEGCFWHDGHAADWSGFDGPLHGSATAEVAIIGGGFTGLSAALHLAQEHGIQATVLEAEVPGWGASGRNGGFACLGGAKASDATIRRRHGLDDLKLFHAAQRASVDLVGGLLDAHGIDADRHSDGEVTLAHRPSEMAALEAEAAHLRAVAGIEGRIIAREELAGEGLSGPCFHGGLHLPVGFALNPFSYVRGLARAVRTAGQTIHVDSPAGKISETNGGWRITTPRGDLTARTLVIATNGYSSDALPRWMQGRILPAMSNIIVTRPLTPDEQAAQGWTSDRMSFDSRTLLHYFRKMPDGRFLFGMRGGTRYTPEDTARMRRLIRADFEAMFPAWAGVETPYFWSGLIGMTARLAPFVAPIPGMQNAFAGLAYHGNGVAMGSYSGRILAALAAGKKPDMPWPEVMQAVPPRILLPRRPLLRLAYRWYGWRDGPAPGALPRT</sequence>
<dbReference type="AlphaFoldDB" id="A0A6B0TPW4"/>
<reference evidence="3 4" key="1">
    <citation type="submission" date="2019-12" db="EMBL/GenBank/DDBJ databases">
        <title>Strain KN286 was isolated from seawater, which was collected from Caroline Seamount in the tropical western Pacific.</title>
        <authorList>
            <person name="Wang Q."/>
        </authorList>
    </citation>
    <scope>NUCLEOTIDE SEQUENCE [LARGE SCALE GENOMIC DNA]</scope>
    <source>
        <strain evidence="3 4">KN286</strain>
    </source>
</reference>
<dbReference type="InterPro" id="IPR006076">
    <property type="entry name" value="FAD-dep_OxRdtase"/>
</dbReference>
<dbReference type="Gene3D" id="3.50.50.60">
    <property type="entry name" value="FAD/NAD(P)-binding domain"/>
    <property type="match status" value="1"/>
</dbReference>
<comment type="caution">
    <text evidence="3">The sequence shown here is derived from an EMBL/GenBank/DDBJ whole genome shotgun (WGS) entry which is preliminary data.</text>
</comment>
<keyword evidence="4" id="KW-1185">Reference proteome</keyword>
<dbReference type="GO" id="GO:0016491">
    <property type="term" value="F:oxidoreductase activity"/>
    <property type="evidence" value="ECO:0007669"/>
    <property type="project" value="UniProtKB-KW"/>
</dbReference>
<dbReference type="Proteomes" id="UP000436016">
    <property type="component" value="Unassembled WGS sequence"/>
</dbReference>
<dbReference type="PANTHER" id="PTHR13847">
    <property type="entry name" value="SARCOSINE DEHYDROGENASE-RELATED"/>
    <property type="match status" value="1"/>
</dbReference>
<dbReference type="Gene3D" id="3.30.9.10">
    <property type="entry name" value="D-Amino Acid Oxidase, subunit A, domain 2"/>
    <property type="match status" value="1"/>
</dbReference>
<organism evidence="3 4">
    <name type="scientific">Oceanomicrobium pacificus</name>
    <dbReference type="NCBI Taxonomy" id="2692916"/>
    <lineage>
        <taxon>Bacteria</taxon>
        <taxon>Pseudomonadati</taxon>
        <taxon>Pseudomonadota</taxon>
        <taxon>Alphaproteobacteria</taxon>
        <taxon>Rhodobacterales</taxon>
        <taxon>Paracoccaceae</taxon>
        <taxon>Oceanomicrobium</taxon>
    </lineage>
</organism>
<evidence type="ECO:0000313" key="3">
    <source>
        <dbReference type="EMBL" id="MXU66710.1"/>
    </source>
</evidence>
<evidence type="ECO:0000313" key="4">
    <source>
        <dbReference type="Proteomes" id="UP000436016"/>
    </source>
</evidence>